<evidence type="ECO:0000256" key="2">
    <source>
        <dbReference type="ARBA" id="ARBA00022692"/>
    </source>
</evidence>
<keyword evidence="8" id="KW-1185">Reference proteome</keyword>
<gene>
    <name evidence="7" type="ORF">WMY93_011996</name>
</gene>
<reference evidence="8" key="1">
    <citation type="submission" date="2024-04" db="EMBL/GenBank/DDBJ databases">
        <title>Salinicola lusitanus LLJ914,a marine bacterium isolated from the Okinawa Trough.</title>
        <authorList>
            <person name="Li J."/>
        </authorList>
    </citation>
    <scope>NUCLEOTIDE SEQUENCE [LARGE SCALE GENOMIC DNA]</scope>
</reference>
<accession>A0AAW0P493</accession>
<evidence type="ECO:0000313" key="7">
    <source>
        <dbReference type="EMBL" id="KAK7916235.1"/>
    </source>
</evidence>
<dbReference type="Proteomes" id="UP001460270">
    <property type="component" value="Unassembled WGS sequence"/>
</dbReference>
<evidence type="ECO:0000256" key="5">
    <source>
        <dbReference type="SAM" id="MobiDB-lite"/>
    </source>
</evidence>
<comment type="subcellular location">
    <subcellularLocation>
        <location evidence="1">Membrane</location>
        <topology evidence="1">Multi-pass membrane protein</topology>
    </subcellularLocation>
</comment>
<feature type="transmembrane region" description="Helical" evidence="6">
    <location>
        <begin position="118"/>
        <end position="141"/>
    </location>
</feature>
<evidence type="ECO:0000256" key="4">
    <source>
        <dbReference type="ARBA" id="ARBA00023136"/>
    </source>
</evidence>
<evidence type="ECO:0000256" key="1">
    <source>
        <dbReference type="ARBA" id="ARBA00004141"/>
    </source>
</evidence>
<keyword evidence="2 6" id="KW-0812">Transmembrane</keyword>
<feature type="transmembrane region" description="Helical" evidence="6">
    <location>
        <begin position="93"/>
        <end position="111"/>
    </location>
</feature>
<dbReference type="InterPro" id="IPR007237">
    <property type="entry name" value="CD20-like"/>
</dbReference>
<dbReference type="Pfam" id="PF04103">
    <property type="entry name" value="CD20"/>
    <property type="match status" value="1"/>
</dbReference>
<dbReference type="GO" id="GO:0016020">
    <property type="term" value="C:membrane"/>
    <property type="evidence" value="ECO:0007669"/>
    <property type="project" value="UniProtKB-SubCell"/>
</dbReference>
<evidence type="ECO:0000313" key="8">
    <source>
        <dbReference type="Proteomes" id="UP001460270"/>
    </source>
</evidence>
<feature type="compositionally biased region" description="Basic and acidic residues" evidence="5">
    <location>
        <begin position="63"/>
        <end position="74"/>
    </location>
</feature>
<proteinExistence type="predicted"/>
<protein>
    <submittedName>
        <fullName evidence="7">Uncharacterized protein</fullName>
    </submittedName>
</protein>
<evidence type="ECO:0000256" key="6">
    <source>
        <dbReference type="SAM" id="Phobius"/>
    </source>
</evidence>
<keyword evidence="4 6" id="KW-0472">Membrane</keyword>
<comment type="caution">
    <text evidence="7">The sequence shown here is derived from an EMBL/GenBank/DDBJ whole genome shotgun (WGS) entry which is preliminary data.</text>
</comment>
<feature type="region of interest" description="Disordered" evidence="5">
    <location>
        <begin position="37"/>
        <end position="83"/>
    </location>
</feature>
<evidence type="ECO:0000256" key="3">
    <source>
        <dbReference type="ARBA" id="ARBA00022989"/>
    </source>
</evidence>
<keyword evidence="3 6" id="KW-1133">Transmembrane helix</keyword>
<feature type="transmembrane region" description="Helical" evidence="6">
    <location>
        <begin position="195"/>
        <end position="217"/>
    </location>
</feature>
<organism evidence="7 8">
    <name type="scientific">Mugilogobius chulae</name>
    <name type="common">yellowstripe goby</name>
    <dbReference type="NCBI Taxonomy" id="88201"/>
    <lineage>
        <taxon>Eukaryota</taxon>
        <taxon>Metazoa</taxon>
        <taxon>Chordata</taxon>
        <taxon>Craniata</taxon>
        <taxon>Vertebrata</taxon>
        <taxon>Euteleostomi</taxon>
        <taxon>Actinopterygii</taxon>
        <taxon>Neopterygii</taxon>
        <taxon>Teleostei</taxon>
        <taxon>Neoteleostei</taxon>
        <taxon>Acanthomorphata</taxon>
        <taxon>Gobiaria</taxon>
        <taxon>Gobiiformes</taxon>
        <taxon>Gobioidei</taxon>
        <taxon>Gobiidae</taxon>
        <taxon>Gobionellinae</taxon>
        <taxon>Mugilogobius</taxon>
    </lineage>
</organism>
<dbReference type="AlphaFoldDB" id="A0AAW0P493"/>
<dbReference type="EMBL" id="JBBPFD010000008">
    <property type="protein sequence ID" value="KAK7916235.1"/>
    <property type="molecule type" value="Genomic_DNA"/>
</dbReference>
<name>A0AAW0P493_9GOBI</name>
<sequence length="247" mass="26907">MMVKFGRTVNPPTDTSIMSASLVRSECEGVTVLTLTSDPSSACPPFSPVPSPQRLPGGAGSSVDHERSNADRPGHNPPHHQGRRVIPAAGHLLPVWLGVLFIGIGVCTVLTEKFPRPCVLLFSGILNLFGVAMSITAIVWYSSQFTYFSTISHFYSMCYDEYDYWSSSSITTTTVSPQQKVLQERCLEAKRLLRVLVYSISAVLVTLSVLGLCLGISSATLSFKALKPAKTTNKDQHCSEPLLQDKK</sequence>